<dbReference type="RefSeq" id="WP_141923913.1">
    <property type="nucleotide sequence ID" value="NZ_VFQC01000001.1"/>
</dbReference>
<dbReference type="InterPro" id="IPR000182">
    <property type="entry name" value="GNAT_dom"/>
</dbReference>
<comment type="caution">
    <text evidence="2">The sequence shown here is derived from an EMBL/GenBank/DDBJ whole genome shotgun (WGS) entry which is preliminary data.</text>
</comment>
<proteinExistence type="predicted"/>
<gene>
    <name evidence="2" type="ORF">FHX37_2374</name>
</gene>
<dbReference type="InterPro" id="IPR016181">
    <property type="entry name" value="Acyl_CoA_acyltransferase"/>
</dbReference>
<dbReference type="OrthoDB" id="5293267at2"/>
<organism evidence="2 3">
    <name type="scientific">Haloactinospora alba</name>
    <dbReference type="NCBI Taxonomy" id="405555"/>
    <lineage>
        <taxon>Bacteria</taxon>
        <taxon>Bacillati</taxon>
        <taxon>Actinomycetota</taxon>
        <taxon>Actinomycetes</taxon>
        <taxon>Streptosporangiales</taxon>
        <taxon>Nocardiopsidaceae</taxon>
        <taxon>Haloactinospora</taxon>
    </lineage>
</organism>
<dbReference type="GO" id="GO:0008999">
    <property type="term" value="F:protein-N-terminal-alanine acetyltransferase activity"/>
    <property type="evidence" value="ECO:0007669"/>
    <property type="project" value="TreeGrafter"/>
</dbReference>
<feature type="domain" description="N-acetyltransferase" evidence="1">
    <location>
        <begin position="18"/>
        <end position="187"/>
    </location>
</feature>
<name>A0A543NKV0_9ACTN</name>
<dbReference type="Pfam" id="PF13302">
    <property type="entry name" value="Acetyltransf_3"/>
    <property type="match status" value="1"/>
</dbReference>
<evidence type="ECO:0000259" key="1">
    <source>
        <dbReference type="PROSITE" id="PS51186"/>
    </source>
</evidence>
<evidence type="ECO:0000313" key="3">
    <source>
        <dbReference type="Proteomes" id="UP000317422"/>
    </source>
</evidence>
<dbReference type="PANTHER" id="PTHR43441:SF10">
    <property type="entry name" value="ACETYLTRANSFERASE"/>
    <property type="match status" value="1"/>
</dbReference>
<dbReference type="AlphaFoldDB" id="A0A543NKV0"/>
<dbReference type="PANTHER" id="PTHR43441">
    <property type="entry name" value="RIBOSOMAL-PROTEIN-SERINE ACETYLTRANSFERASE"/>
    <property type="match status" value="1"/>
</dbReference>
<protein>
    <submittedName>
        <fullName evidence="2">RimJ/RimL family protein N-acetyltransferase</fullName>
    </submittedName>
</protein>
<dbReference type="PROSITE" id="PS51186">
    <property type="entry name" value="GNAT"/>
    <property type="match status" value="1"/>
</dbReference>
<dbReference type="InterPro" id="IPR051908">
    <property type="entry name" value="Ribosomal_N-acetyltransferase"/>
</dbReference>
<dbReference type="EMBL" id="VFQC01000001">
    <property type="protein sequence ID" value="TQN32417.1"/>
    <property type="molecule type" value="Genomic_DNA"/>
</dbReference>
<keyword evidence="2" id="KW-0808">Transferase</keyword>
<dbReference type="GO" id="GO:0005737">
    <property type="term" value="C:cytoplasm"/>
    <property type="evidence" value="ECO:0007669"/>
    <property type="project" value="TreeGrafter"/>
</dbReference>
<sequence length="189" mass="20732">MNTPTETMPNVVLETRRLVLRAFTSADADDVHRAASDPVVQRWLPLPAPGEPYTRAEAQRWCTEGAAHARASGDGQVWAAVRRDSGRFVGSFALTRTMWRARTTELGYWVAPWAQGDGLASESTVAVSRWALDQGFQRVELKAATGNTASRRVAEKAGFTHEGTERNAMPLHQGRTDLAVYGLIPADLE</sequence>
<accession>A0A543NKV0</accession>
<dbReference type="GO" id="GO:1990189">
    <property type="term" value="F:protein N-terminal-serine acetyltransferase activity"/>
    <property type="evidence" value="ECO:0007669"/>
    <property type="project" value="TreeGrafter"/>
</dbReference>
<dbReference type="Proteomes" id="UP000317422">
    <property type="component" value="Unassembled WGS sequence"/>
</dbReference>
<dbReference type="SUPFAM" id="SSF55729">
    <property type="entry name" value="Acyl-CoA N-acyltransferases (Nat)"/>
    <property type="match status" value="1"/>
</dbReference>
<dbReference type="Gene3D" id="3.40.630.30">
    <property type="match status" value="1"/>
</dbReference>
<dbReference type="CDD" id="cd04301">
    <property type="entry name" value="NAT_SF"/>
    <property type="match status" value="1"/>
</dbReference>
<evidence type="ECO:0000313" key="2">
    <source>
        <dbReference type="EMBL" id="TQN32417.1"/>
    </source>
</evidence>
<keyword evidence="3" id="KW-1185">Reference proteome</keyword>
<reference evidence="2 3" key="1">
    <citation type="submission" date="2019-06" db="EMBL/GenBank/DDBJ databases">
        <title>Sequencing the genomes of 1000 actinobacteria strains.</title>
        <authorList>
            <person name="Klenk H.-P."/>
        </authorList>
    </citation>
    <scope>NUCLEOTIDE SEQUENCE [LARGE SCALE GENOMIC DNA]</scope>
    <source>
        <strain evidence="2 3">DSM 45015</strain>
    </source>
</reference>